<accession>A0A1T0ARU7</accession>
<keyword evidence="2" id="KW-1185">Reference proteome</keyword>
<proteinExistence type="predicted"/>
<evidence type="ECO:0000313" key="2">
    <source>
        <dbReference type="Proteomes" id="UP000190023"/>
    </source>
</evidence>
<gene>
    <name evidence="1" type="ORF">B0188_11360</name>
</gene>
<sequence>MQRIYILIILTLVVFLGYKGHENLRENNKKGICLYTNSFLTKDELYKRTVYFYVRKSIDESEDYYNNCYRKKKNVEFII</sequence>
<reference evidence="1 2" key="1">
    <citation type="submission" date="2017-02" db="EMBL/GenBank/DDBJ databases">
        <title>Draft genome sequence of Haemophilus felis CCUG 31170 type strain.</title>
        <authorList>
            <person name="Engstrom-Jakobsson H."/>
            <person name="Salva-Serra F."/>
            <person name="Thorell K."/>
            <person name="Gonzales-Siles L."/>
            <person name="Karlsson R."/>
            <person name="Boulund F."/>
            <person name="Engstrand L."/>
            <person name="Kristiansson E."/>
            <person name="Moore E."/>
        </authorList>
    </citation>
    <scope>NUCLEOTIDE SEQUENCE [LARGE SCALE GENOMIC DNA]</scope>
    <source>
        <strain evidence="1 2">CCUG 31170</strain>
    </source>
</reference>
<dbReference type="Proteomes" id="UP000190023">
    <property type="component" value="Unassembled WGS sequence"/>
</dbReference>
<protein>
    <submittedName>
        <fullName evidence="1">Uncharacterized protein</fullName>
    </submittedName>
</protein>
<dbReference type="AlphaFoldDB" id="A0A1T0ARU7"/>
<dbReference type="STRING" id="123822.B0188_11360"/>
<organism evidence="1 2">
    <name type="scientific">[Haemophilus] felis</name>
    <dbReference type="NCBI Taxonomy" id="123822"/>
    <lineage>
        <taxon>Bacteria</taxon>
        <taxon>Pseudomonadati</taxon>
        <taxon>Pseudomonadota</taxon>
        <taxon>Gammaproteobacteria</taxon>
        <taxon>Pasteurellales</taxon>
        <taxon>Pasteurellaceae</taxon>
    </lineage>
</organism>
<name>A0A1T0ARU7_9PAST</name>
<evidence type="ECO:0000313" key="1">
    <source>
        <dbReference type="EMBL" id="OOR98528.1"/>
    </source>
</evidence>
<dbReference type="EMBL" id="MUYB01000071">
    <property type="protein sequence ID" value="OOR98528.1"/>
    <property type="molecule type" value="Genomic_DNA"/>
</dbReference>
<comment type="caution">
    <text evidence="1">The sequence shown here is derived from an EMBL/GenBank/DDBJ whole genome shotgun (WGS) entry which is preliminary data.</text>
</comment>